<keyword evidence="6" id="KW-0479">Metal-binding</keyword>
<dbReference type="GO" id="GO:0004518">
    <property type="term" value="F:nuclease activity"/>
    <property type="evidence" value="ECO:0007669"/>
    <property type="project" value="UniProtKB-KW"/>
</dbReference>
<reference evidence="8" key="1">
    <citation type="submission" date="2023-03" db="EMBL/GenBank/DDBJ databases">
        <title>Massive genome expansion in bonnet fungi (Mycena s.s.) driven by repeated elements and novel gene families across ecological guilds.</title>
        <authorList>
            <consortium name="Lawrence Berkeley National Laboratory"/>
            <person name="Harder C.B."/>
            <person name="Miyauchi S."/>
            <person name="Viragh M."/>
            <person name="Kuo A."/>
            <person name="Thoen E."/>
            <person name="Andreopoulos B."/>
            <person name="Lu D."/>
            <person name="Skrede I."/>
            <person name="Drula E."/>
            <person name="Henrissat B."/>
            <person name="Morin E."/>
            <person name="Kohler A."/>
            <person name="Barry K."/>
            <person name="LaButti K."/>
            <person name="Morin E."/>
            <person name="Salamov A."/>
            <person name="Lipzen A."/>
            <person name="Mereny Z."/>
            <person name="Hegedus B."/>
            <person name="Baldrian P."/>
            <person name="Stursova M."/>
            <person name="Weitz H."/>
            <person name="Taylor A."/>
            <person name="Grigoriev I.V."/>
            <person name="Nagy L.G."/>
            <person name="Martin F."/>
            <person name="Kauserud H."/>
        </authorList>
    </citation>
    <scope>NUCLEOTIDE SEQUENCE</scope>
    <source>
        <strain evidence="8">CBHHK067</strain>
    </source>
</reference>
<evidence type="ECO:0000256" key="6">
    <source>
        <dbReference type="RuleBase" id="RU367113"/>
    </source>
</evidence>
<feature type="domain" description="RAI1-like" evidence="7">
    <location>
        <begin position="30"/>
        <end position="321"/>
    </location>
</feature>
<dbReference type="PANTHER" id="PTHR12395">
    <property type="entry name" value="DOM-3 RELATED"/>
    <property type="match status" value="1"/>
</dbReference>
<keyword evidence="9" id="KW-1185">Reference proteome</keyword>
<dbReference type="EMBL" id="JARKIE010000377">
    <property type="protein sequence ID" value="KAJ7648524.1"/>
    <property type="molecule type" value="Genomic_DNA"/>
</dbReference>
<comment type="catalytic activity">
    <reaction evidence="3">
        <text>a 5'-end (N(7)-methyl 5'-triphosphoguanosine)-ribonucleoside-ribonucleotide in mRNA + H2O = a (N(7)-methyl 5'-triphosphoguanosine)-nucleoside + a 5'-end phospho-ribonucleoside in mRNA + H(+)</text>
        <dbReference type="Rhea" id="RHEA:66928"/>
        <dbReference type="Rhea" id="RHEA-COMP:15692"/>
        <dbReference type="Rhea" id="RHEA-COMP:17313"/>
        <dbReference type="ChEBI" id="CHEBI:15377"/>
        <dbReference type="ChEBI" id="CHEBI:15378"/>
        <dbReference type="ChEBI" id="CHEBI:138282"/>
        <dbReference type="ChEBI" id="CHEBI:172876"/>
        <dbReference type="ChEBI" id="CHEBI:172877"/>
    </reaction>
    <physiologicalReaction direction="left-to-right" evidence="3">
        <dbReference type="Rhea" id="RHEA:66929"/>
    </physiologicalReaction>
</comment>
<dbReference type="Proteomes" id="UP001221757">
    <property type="component" value="Unassembled WGS sequence"/>
</dbReference>
<dbReference type="GO" id="GO:0005829">
    <property type="term" value="C:cytosol"/>
    <property type="evidence" value="ECO:0007669"/>
    <property type="project" value="TreeGrafter"/>
</dbReference>
<organism evidence="8 9">
    <name type="scientific">Mycena rosella</name>
    <name type="common">Pink bonnet</name>
    <name type="synonym">Agaricus rosellus</name>
    <dbReference type="NCBI Taxonomy" id="1033263"/>
    <lineage>
        <taxon>Eukaryota</taxon>
        <taxon>Fungi</taxon>
        <taxon>Dikarya</taxon>
        <taxon>Basidiomycota</taxon>
        <taxon>Agaricomycotina</taxon>
        <taxon>Agaricomycetes</taxon>
        <taxon>Agaricomycetidae</taxon>
        <taxon>Agaricales</taxon>
        <taxon>Marasmiineae</taxon>
        <taxon>Mycenaceae</taxon>
        <taxon>Mycena</taxon>
    </lineage>
</organism>
<comment type="catalytic activity">
    <reaction evidence="5">
        <text>a 5'-end NAD(+)-phospho-ribonucleoside in mRNA + H2O = a 5'-end phospho-ribonucleoside in mRNA + NAD(+) + H(+)</text>
        <dbReference type="Rhea" id="RHEA:60880"/>
        <dbReference type="Rhea" id="RHEA-COMP:15692"/>
        <dbReference type="Rhea" id="RHEA-COMP:15698"/>
        <dbReference type="ChEBI" id="CHEBI:15377"/>
        <dbReference type="ChEBI" id="CHEBI:15378"/>
        <dbReference type="ChEBI" id="CHEBI:57540"/>
        <dbReference type="ChEBI" id="CHEBI:138282"/>
        <dbReference type="ChEBI" id="CHEBI:144029"/>
    </reaction>
    <physiologicalReaction direction="left-to-right" evidence="5">
        <dbReference type="Rhea" id="RHEA:60881"/>
    </physiologicalReaction>
</comment>
<sequence>MASSTNPTIRLLNVADPPQCPLPALLGPAKQSACFSICGEHLEVDSTAALRYFVHPPQKANLRSGLNDFMKLPFKDRAFKRARRLDNVFKTCLDARNSDELLKAGVVTWRGIMKKIMLREKLDLVASYHNGVLYLEEDSTRSRVDPDSETIYRGHKFETLCSTATPGGKPGDTVDIHTLWNAAITRKLGSLDILLAGEVDCVTPNYTENPAPENYLELKTKKTDGQNYNIDKKKCNWEMQSYLLGTPQIFVGFVDSSGVVQKVQTLAVRDMTPAQHRFDWGARVLHSLREHCVHSVEHRRGVIKVWRVEARSQYVDIRELGPSEVKKLNKGGVPRNGIIPVSFIEGLKSRDPTV</sequence>
<dbReference type="InterPro" id="IPR013961">
    <property type="entry name" value="RAI1"/>
</dbReference>
<keyword evidence="6" id="KW-0378">Hydrolase</keyword>
<name>A0AAD7CH62_MYCRO</name>
<keyword evidence="6" id="KW-0539">Nucleus</keyword>
<dbReference type="PANTHER" id="PTHR12395:SF9">
    <property type="entry name" value="DECAPPING AND EXORIBONUCLEASE PROTEIN"/>
    <property type="match status" value="1"/>
</dbReference>
<evidence type="ECO:0000313" key="9">
    <source>
        <dbReference type="Proteomes" id="UP001221757"/>
    </source>
</evidence>
<comment type="caution">
    <text evidence="8">The sequence shown here is derived from an EMBL/GenBank/DDBJ whole genome shotgun (WGS) entry which is preliminary data.</text>
</comment>
<dbReference type="GO" id="GO:0046872">
    <property type="term" value="F:metal ion binding"/>
    <property type="evidence" value="ECO:0007669"/>
    <property type="project" value="UniProtKB-KW"/>
</dbReference>
<dbReference type="GO" id="GO:0000166">
    <property type="term" value="F:nucleotide binding"/>
    <property type="evidence" value="ECO:0007669"/>
    <property type="project" value="UniProtKB-KW"/>
</dbReference>
<dbReference type="GO" id="GO:0000956">
    <property type="term" value="P:nuclear-transcribed mRNA catabolic process"/>
    <property type="evidence" value="ECO:0007669"/>
    <property type="project" value="TreeGrafter"/>
</dbReference>
<dbReference type="GO" id="GO:0034353">
    <property type="term" value="F:mRNA 5'-diphosphatase activity"/>
    <property type="evidence" value="ECO:0007669"/>
    <property type="project" value="TreeGrafter"/>
</dbReference>
<dbReference type="Pfam" id="PF08652">
    <property type="entry name" value="RAI1"/>
    <property type="match status" value="1"/>
</dbReference>
<keyword evidence="6" id="KW-0694">RNA-binding</keyword>
<comment type="function">
    <text evidence="6">Decapping enzyme for NAD-capped RNAs: specifically hydrolyzes the nicotinamide adenine dinucleotide (NAD) cap from a subset of RNAs by removing the entire NAD moiety from the 5'-end of an NAD-capped RNA.</text>
</comment>
<dbReference type="EC" id="3.6.1.-" evidence="6"/>
<dbReference type="GO" id="GO:0003723">
    <property type="term" value="F:RNA binding"/>
    <property type="evidence" value="ECO:0007669"/>
    <property type="project" value="UniProtKB-KW"/>
</dbReference>
<evidence type="ECO:0000256" key="2">
    <source>
        <dbReference type="ARBA" id="ARBA00006562"/>
    </source>
</evidence>
<evidence type="ECO:0000256" key="5">
    <source>
        <dbReference type="ARBA" id="ARBA00048124"/>
    </source>
</evidence>
<evidence type="ECO:0000256" key="1">
    <source>
        <dbReference type="ARBA" id="ARBA00001968"/>
    </source>
</evidence>
<comment type="subcellular location">
    <subcellularLocation>
        <location evidence="6">Nucleus</location>
    </subcellularLocation>
</comment>
<dbReference type="InterPro" id="IPR039039">
    <property type="entry name" value="RAI1-like_fam"/>
</dbReference>
<keyword evidence="6" id="KW-0547">Nucleotide-binding</keyword>
<dbReference type="GO" id="GO:0110155">
    <property type="term" value="P:NAD-cap decapping"/>
    <property type="evidence" value="ECO:0007669"/>
    <property type="project" value="TreeGrafter"/>
</dbReference>
<accession>A0AAD7CH62</accession>
<proteinExistence type="inferred from homology"/>
<comment type="catalytic activity">
    <reaction evidence="4">
        <text>a 5'-end triphospho-ribonucleoside in mRNA + H2O = a 5'-end phospho-ribonucleoside in mRNA + diphosphate + H(+)</text>
        <dbReference type="Rhea" id="RHEA:78683"/>
        <dbReference type="Rhea" id="RHEA-COMP:15692"/>
        <dbReference type="Rhea" id="RHEA-COMP:17164"/>
        <dbReference type="ChEBI" id="CHEBI:15377"/>
        <dbReference type="ChEBI" id="CHEBI:15378"/>
        <dbReference type="ChEBI" id="CHEBI:33019"/>
        <dbReference type="ChEBI" id="CHEBI:138282"/>
        <dbReference type="ChEBI" id="CHEBI:167618"/>
    </reaction>
    <physiologicalReaction direction="left-to-right" evidence="4">
        <dbReference type="Rhea" id="RHEA:78684"/>
    </physiologicalReaction>
</comment>
<comment type="similarity">
    <text evidence="2 6">Belongs to the DXO/Dom3Z family.</text>
</comment>
<protein>
    <recommendedName>
        <fullName evidence="6">Decapping nuclease</fullName>
        <ecNumber evidence="6">3.6.1.-</ecNumber>
    </recommendedName>
</protein>
<comment type="cofactor">
    <cofactor evidence="1 6">
        <name>a divalent metal cation</name>
        <dbReference type="ChEBI" id="CHEBI:60240"/>
    </cofactor>
</comment>
<evidence type="ECO:0000256" key="4">
    <source>
        <dbReference type="ARBA" id="ARBA00044692"/>
    </source>
</evidence>
<dbReference type="AlphaFoldDB" id="A0AAD7CH62"/>
<evidence type="ECO:0000256" key="3">
    <source>
        <dbReference type="ARBA" id="ARBA00044676"/>
    </source>
</evidence>
<evidence type="ECO:0000313" key="8">
    <source>
        <dbReference type="EMBL" id="KAJ7648524.1"/>
    </source>
</evidence>
<keyword evidence="6" id="KW-0540">Nuclease</keyword>
<evidence type="ECO:0000259" key="7">
    <source>
        <dbReference type="Pfam" id="PF08652"/>
    </source>
</evidence>
<gene>
    <name evidence="8" type="ORF">B0H17DRAFT_429297</name>
</gene>
<dbReference type="GO" id="GO:0005634">
    <property type="term" value="C:nucleus"/>
    <property type="evidence" value="ECO:0007669"/>
    <property type="project" value="UniProtKB-SubCell"/>
</dbReference>